<evidence type="ECO:0000256" key="1">
    <source>
        <dbReference type="ARBA" id="ARBA00022741"/>
    </source>
</evidence>
<dbReference type="STRING" id="52560.SAMN04488082_11793"/>
<gene>
    <name evidence="4" type="ORF">SAMN04488082_11793</name>
</gene>
<proteinExistence type="predicted"/>
<reference evidence="5" key="1">
    <citation type="submission" date="2016-10" db="EMBL/GenBank/DDBJ databases">
        <authorList>
            <person name="Varghese N."/>
            <person name="Submissions S."/>
        </authorList>
    </citation>
    <scope>NUCLEOTIDE SEQUENCE [LARGE SCALE GENOMIC DNA]</scope>
    <source>
        <strain evidence="5">DSM 5918</strain>
    </source>
</reference>
<sequence>MNPMPQLTPHLKQLRLSGILDSLEIRNRQAVEQKLAYTDFLALLIEDEIARREQRKLVMRQRRAGINAQKTLESYDFTFNLGVNQAQIMDLATCRYLEEKVPVLIVGPCGTGKSHLAQALGHIAVRRGYDTVFASHAKLLGQLASARAVGNFERKLAALTKADLLIIDDFGLKPMRPGQDEDFHDVIADRYERRPTIITSNLDFSEWNDAFHNKLLGAATLDRIMHGAYQIVLDGKSYRTPRKDLSPCRGDS</sequence>
<dbReference type="GO" id="GO:0006260">
    <property type="term" value="P:DNA replication"/>
    <property type="evidence" value="ECO:0007669"/>
    <property type="project" value="TreeGrafter"/>
</dbReference>
<dbReference type="GO" id="GO:0005524">
    <property type="term" value="F:ATP binding"/>
    <property type="evidence" value="ECO:0007669"/>
    <property type="project" value="UniProtKB-KW"/>
</dbReference>
<dbReference type="NCBIfam" id="NF038214">
    <property type="entry name" value="IS21_help_AAA"/>
    <property type="match status" value="1"/>
</dbReference>
<evidence type="ECO:0000313" key="4">
    <source>
        <dbReference type="EMBL" id="SFK23261.1"/>
    </source>
</evidence>
<dbReference type="SUPFAM" id="SSF52540">
    <property type="entry name" value="P-loop containing nucleoside triphosphate hydrolases"/>
    <property type="match status" value="1"/>
</dbReference>
<dbReference type="AlphaFoldDB" id="A0A1I3XW21"/>
<dbReference type="PIRSF" id="PIRSF003073">
    <property type="entry name" value="DNAC_TnpB_IstB"/>
    <property type="match status" value="1"/>
</dbReference>
<evidence type="ECO:0000256" key="2">
    <source>
        <dbReference type="ARBA" id="ARBA00022840"/>
    </source>
</evidence>
<dbReference type="PANTHER" id="PTHR30050">
    <property type="entry name" value="CHROMOSOMAL REPLICATION INITIATOR PROTEIN DNAA"/>
    <property type="match status" value="1"/>
</dbReference>
<dbReference type="InterPro" id="IPR002611">
    <property type="entry name" value="IstB_ATP-bd"/>
</dbReference>
<dbReference type="EMBL" id="FORX01000017">
    <property type="protein sequence ID" value="SFK23261.1"/>
    <property type="molecule type" value="Genomic_DNA"/>
</dbReference>
<dbReference type="InterPro" id="IPR028350">
    <property type="entry name" value="DNAC/IstB-like"/>
</dbReference>
<accession>A0A1I3XW21</accession>
<dbReference type="PANTHER" id="PTHR30050:SF4">
    <property type="entry name" value="ATP-BINDING PROTEIN RV3427C IN INSERTION SEQUENCE-RELATED"/>
    <property type="match status" value="1"/>
</dbReference>
<dbReference type="RefSeq" id="WP_092377493.1">
    <property type="nucleotide sequence ID" value="NZ_FORX01000017.1"/>
</dbReference>
<dbReference type="Pfam" id="PF01695">
    <property type="entry name" value="IstB_IS21"/>
    <property type="match status" value="1"/>
</dbReference>
<dbReference type="CDD" id="cd00009">
    <property type="entry name" value="AAA"/>
    <property type="match status" value="1"/>
</dbReference>
<dbReference type="InterPro" id="IPR047661">
    <property type="entry name" value="IstB"/>
</dbReference>
<dbReference type="Gene3D" id="3.40.50.300">
    <property type="entry name" value="P-loop containing nucleotide triphosphate hydrolases"/>
    <property type="match status" value="1"/>
</dbReference>
<keyword evidence="2" id="KW-0067">ATP-binding</keyword>
<keyword evidence="5" id="KW-1185">Reference proteome</keyword>
<evidence type="ECO:0000313" key="5">
    <source>
        <dbReference type="Proteomes" id="UP000198635"/>
    </source>
</evidence>
<keyword evidence="1" id="KW-0547">Nucleotide-binding</keyword>
<organism evidence="4 5">
    <name type="scientific">Desulfomicrobium apsheronum</name>
    <dbReference type="NCBI Taxonomy" id="52560"/>
    <lineage>
        <taxon>Bacteria</taxon>
        <taxon>Pseudomonadati</taxon>
        <taxon>Thermodesulfobacteriota</taxon>
        <taxon>Desulfovibrionia</taxon>
        <taxon>Desulfovibrionales</taxon>
        <taxon>Desulfomicrobiaceae</taxon>
        <taxon>Desulfomicrobium</taxon>
    </lineage>
</organism>
<evidence type="ECO:0000259" key="3">
    <source>
        <dbReference type="Pfam" id="PF01695"/>
    </source>
</evidence>
<name>A0A1I3XW21_9BACT</name>
<dbReference type="OrthoDB" id="8150723at2"/>
<feature type="domain" description="IstB-like ATP-binding" evidence="3">
    <location>
        <begin position="11"/>
        <end position="243"/>
    </location>
</feature>
<dbReference type="InterPro" id="IPR027417">
    <property type="entry name" value="P-loop_NTPase"/>
</dbReference>
<protein>
    <submittedName>
        <fullName evidence="4">DNA replication protein DnaC</fullName>
    </submittedName>
</protein>
<dbReference type="Proteomes" id="UP000198635">
    <property type="component" value="Unassembled WGS sequence"/>
</dbReference>